<reference evidence="1 2" key="1">
    <citation type="submission" date="2024-05" db="EMBL/GenBank/DDBJ databases">
        <title>De novo assembly of an allotetraploid wild potato.</title>
        <authorList>
            <person name="Hosaka A.J."/>
        </authorList>
    </citation>
    <scope>NUCLEOTIDE SEQUENCE [LARGE SCALE GENOMIC DNA]</scope>
    <source>
        <tissue evidence="1">Young leaves</tissue>
    </source>
</reference>
<evidence type="ECO:0000313" key="1">
    <source>
        <dbReference type="EMBL" id="KAL3341323.1"/>
    </source>
</evidence>
<gene>
    <name evidence="1" type="ORF">AABB24_025729</name>
</gene>
<name>A0ABD2SC64_9SOLN</name>
<dbReference type="Proteomes" id="UP001627284">
    <property type="component" value="Unassembled WGS sequence"/>
</dbReference>
<evidence type="ECO:0000313" key="2">
    <source>
        <dbReference type="Proteomes" id="UP001627284"/>
    </source>
</evidence>
<proteinExistence type="predicted"/>
<organism evidence="1 2">
    <name type="scientific">Solanum stoloniferum</name>
    <dbReference type="NCBI Taxonomy" id="62892"/>
    <lineage>
        <taxon>Eukaryota</taxon>
        <taxon>Viridiplantae</taxon>
        <taxon>Streptophyta</taxon>
        <taxon>Embryophyta</taxon>
        <taxon>Tracheophyta</taxon>
        <taxon>Spermatophyta</taxon>
        <taxon>Magnoliopsida</taxon>
        <taxon>eudicotyledons</taxon>
        <taxon>Gunneridae</taxon>
        <taxon>Pentapetalae</taxon>
        <taxon>asterids</taxon>
        <taxon>lamiids</taxon>
        <taxon>Solanales</taxon>
        <taxon>Solanaceae</taxon>
        <taxon>Solanoideae</taxon>
        <taxon>Solaneae</taxon>
        <taxon>Solanum</taxon>
    </lineage>
</organism>
<accession>A0ABD2SC64</accession>
<dbReference type="AlphaFoldDB" id="A0ABD2SC64"/>
<comment type="caution">
    <text evidence="1">The sequence shown here is derived from an EMBL/GenBank/DDBJ whole genome shotgun (WGS) entry which is preliminary data.</text>
</comment>
<keyword evidence="2" id="KW-1185">Reference proteome</keyword>
<dbReference type="EMBL" id="JBJKTR010000015">
    <property type="protein sequence ID" value="KAL3341323.1"/>
    <property type="molecule type" value="Genomic_DNA"/>
</dbReference>
<protein>
    <submittedName>
        <fullName evidence="1">Uncharacterized protein</fullName>
    </submittedName>
</protein>
<sequence length="124" mass="13812">MAFSSSCFCHFSISHKLQRNQTAPFTHGSNSSVLSRQQYFLRGSRVITSPNLPKTLLQRRSSRVSVSYFHVEVSRSKSLASENKGFAFWVEFVTPGLPSAGYLSYVVCELLHRSGSFTLCAPKG</sequence>